<name>O01481_CAEEL</name>
<keyword evidence="1" id="KW-0479">Metal-binding</keyword>
<evidence type="ECO:0000313" key="9">
    <source>
        <dbReference type="WormBase" id="C06A5.8a"/>
    </source>
</evidence>
<dbReference type="InParanoid" id="O01481"/>
<evidence type="ECO:0000313" key="7">
    <source>
        <dbReference type="EMBL" id="CCD61219.1"/>
    </source>
</evidence>
<keyword evidence="8" id="KW-1185">Reference proteome</keyword>
<evidence type="ECO:0000259" key="6">
    <source>
        <dbReference type="PROSITE" id="PS50089"/>
    </source>
</evidence>
<protein>
    <submittedName>
        <fullName evidence="7">RING-type domain-containing protein</fullName>
    </submittedName>
</protein>
<dbReference type="InterPro" id="IPR051435">
    <property type="entry name" value="RING_finger_E3_ubiq-ligases"/>
</dbReference>
<dbReference type="Pfam" id="PF00097">
    <property type="entry name" value="zf-C3HC4"/>
    <property type="match status" value="1"/>
</dbReference>
<dbReference type="STRING" id="6239.C06A5.8a.2"/>
<dbReference type="ExpressionAtlas" id="O01481">
    <property type="expression patterns" value="baseline and differential"/>
</dbReference>
<dbReference type="OrthoDB" id="252722at2759"/>
<proteinExistence type="evidence at protein level"/>
<dbReference type="SMART" id="SM00184">
    <property type="entry name" value="RING"/>
    <property type="match status" value="1"/>
</dbReference>
<dbReference type="SUPFAM" id="SSF57850">
    <property type="entry name" value="RING/U-box"/>
    <property type="match status" value="1"/>
</dbReference>
<dbReference type="AlphaFoldDB" id="O01481"/>
<dbReference type="OMA" id="CRAETKC"/>
<dbReference type="WormBase" id="C06A5.8a">
    <property type="protein sequence ID" value="CE07955"/>
    <property type="gene ID" value="WBGene00015505"/>
</dbReference>
<dbReference type="HOGENOM" id="CLU_085838_0_0_1"/>
<dbReference type="Proteomes" id="UP000001940">
    <property type="component" value="Chromosome I"/>
</dbReference>
<dbReference type="PANTHER" id="PTHR22791">
    <property type="entry name" value="RING-TYPE DOMAIN-CONTAINING PROTEIN"/>
    <property type="match status" value="1"/>
</dbReference>
<reference evidence="7 8" key="1">
    <citation type="journal article" date="1998" name="Science">
        <title>Genome sequence of the nematode C. elegans: a platform for investigating biology.</title>
        <authorList>
            <consortium name="The C. elegans sequencing consortium"/>
            <person name="Sulson J.E."/>
            <person name="Waterston R."/>
        </authorList>
    </citation>
    <scope>NUCLEOTIDE SEQUENCE [LARGE SCALE GENOMIC DNA]</scope>
    <source>
        <strain evidence="7 8">Bristol N2</strain>
    </source>
</reference>
<dbReference type="PIR" id="T25523">
    <property type="entry name" value="T25523"/>
</dbReference>
<organism evidence="7 8">
    <name type="scientific">Caenorhabditis elegans</name>
    <dbReference type="NCBI Taxonomy" id="6239"/>
    <lineage>
        <taxon>Eukaryota</taxon>
        <taxon>Metazoa</taxon>
        <taxon>Ecdysozoa</taxon>
        <taxon>Nematoda</taxon>
        <taxon>Chromadorea</taxon>
        <taxon>Rhabditida</taxon>
        <taxon>Rhabditina</taxon>
        <taxon>Rhabditomorpha</taxon>
        <taxon>Rhabditoidea</taxon>
        <taxon>Rhabditidae</taxon>
        <taxon>Peloderinae</taxon>
        <taxon>Caenorhabditis</taxon>
    </lineage>
</organism>
<feature type="region of interest" description="Disordered" evidence="5">
    <location>
        <begin position="190"/>
        <end position="236"/>
    </location>
</feature>
<dbReference type="PROSITE" id="PS50089">
    <property type="entry name" value="ZF_RING_2"/>
    <property type="match status" value="1"/>
</dbReference>
<dbReference type="PaxDb" id="6239-C06A5.8a"/>
<dbReference type="GO" id="GO:0008270">
    <property type="term" value="F:zinc ion binding"/>
    <property type="evidence" value="ECO:0007669"/>
    <property type="project" value="UniProtKB-KW"/>
</dbReference>
<dbReference type="InterPro" id="IPR018957">
    <property type="entry name" value="Znf_C3HC4_RING-type"/>
</dbReference>
<dbReference type="PROSITE" id="PS00518">
    <property type="entry name" value="ZF_RING_1"/>
    <property type="match status" value="1"/>
</dbReference>
<comment type="interaction">
    <interactant intactId="EBI-2316191">
        <id>O01481</id>
    </interactant>
    <interactant intactId="EBI-325337">
        <id>G5EC32</id>
        <label>sorb-1</label>
    </interactant>
    <organismsDiffer>false</organismsDiffer>
    <experiments>8</experiments>
</comment>
<sequence>MSATKSEMPADVASVTDSSAASPAFPLIGDFLEEFLKCQVCCTNYNETTKLARGLHCGHTFCTECIKTMQKYGNSAYLECPSCRAETKCDIAAVSTNFAIMELIRKCGFLGPEKPEEPPMKQAAQPQLEQTIDELIDEGYRLLIADVKADLMAKFEQLRDVSKTSTIEATKADLEVLCDSVKEAVYEADLEYSYDEEESDEDEEENEDEEDVEEEEEKPCAEKKSPAQPERSSSLVRGFQIGLSRLFRNRRIHTEHLQVDHGAIATKLETRAACTEKSDNVKK</sequence>
<evidence type="ECO:0000313" key="8">
    <source>
        <dbReference type="Proteomes" id="UP000001940"/>
    </source>
</evidence>
<dbReference type="InterPro" id="IPR001841">
    <property type="entry name" value="Znf_RING"/>
</dbReference>
<dbReference type="AGR" id="WB:WBGene00015505"/>
<feature type="domain" description="RING-type" evidence="6">
    <location>
        <begin position="38"/>
        <end position="84"/>
    </location>
</feature>
<gene>
    <name evidence="7 9" type="ORF">C06A5.8</name>
    <name evidence="7" type="ORF">CELE_C06A5.8</name>
</gene>
<keyword evidence="2 4" id="KW-0863">Zinc-finger</keyword>
<dbReference type="UCSC" id="C06A5.8a">
    <property type="organism name" value="c. elegans"/>
</dbReference>
<evidence type="ECO:0000256" key="1">
    <source>
        <dbReference type="ARBA" id="ARBA00022723"/>
    </source>
</evidence>
<dbReference type="SMR" id="O01481"/>
<dbReference type="Bgee" id="WBGene00015505">
    <property type="expression patterns" value="Expressed in germ line (C elegans) and 4 other cell types or tissues"/>
</dbReference>
<evidence type="ECO:0000256" key="5">
    <source>
        <dbReference type="SAM" id="MobiDB-lite"/>
    </source>
</evidence>
<dbReference type="PhylomeDB" id="O01481"/>
<dbReference type="GO" id="GO:0016567">
    <property type="term" value="P:protein ubiquitination"/>
    <property type="evidence" value="ECO:0000318"/>
    <property type="project" value="GO_Central"/>
</dbReference>
<dbReference type="GO" id="GO:0061630">
    <property type="term" value="F:ubiquitin protein ligase activity"/>
    <property type="evidence" value="ECO:0000318"/>
    <property type="project" value="GO_Central"/>
</dbReference>
<dbReference type="InterPro" id="IPR017907">
    <property type="entry name" value="Znf_RING_CS"/>
</dbReference>
<evidence type="ECO:0000256" key="3">
    <source>
        <dbReference type="ARBA" id="ARBA00022833"/>
    </source>
</evidence>
<dbReference type="RefSeq" id="NP_491737.1">
    <property type="nucleotide sequence ID" value="NM_059336.6"/>
</dbReference>
<dbReference type="EMBL" id="BX284601">
    <property type="protein sequence ID" value="CCD61219.1"/>
    <property type="molecule type" value="Genomic_DNA"/>
</dbReference>
<feature type="compositionally biased region" description="Acidic residues" evidence="5">
    <location>
        <begin position="190"/>
        <end position="217"/>
    </location>
</feature>
<evidence type="ECO:0000256" key="2">
    <source>
        <dbReference type="ARBA" id="ARBA00022771"/>
    </source>
</evidence>
<dbReference type="eggNOG" id="KOG2177">
    <property type="taxonomic scope" value="Eukaryota"/>
</dbReference>
<dbReference type="CTD" id="172276"/>
<evidence type="ECO:0000256" key="4">
    <source>
        <dbReference type="PROSITE-ProRule" id="PRU00175"/>
    </source>
</evidence>
<dbReference type="Gene3D" id="3.30.40.10">
    <property type="entry name" value="Zinc/RING finger domain, C3HC4 (zinc finger)"/>
    <property type="match status" value="1"/>
</dbReference>
<dbReference type="IntAct" id="O01481">
    <property type="interactions" value="1"/>
</dbReference>
<dbReference type="PANTHER" id="PTHR22791:SF34">
    <property type="entry name" value="RING-TYPE DOMAIN-CONTAINING PROTEIN"/>
    <property type="match status" value="1"/>
</dbReference>
<dbReference type="GeneID" id="172276"/>
<dbReference type="InterPro" id="IPR013083">
    <property type="entry name" value="Znf_RING/FYVE/PHD"/>
</dbReference>
<accession>O01481</accession>
<keyword evidence="3" id="KW-0862">Zinc</keyword>